<proteinExistence type="predicted"/>
<evidence type="ECO:0000259" key="1">
    <source>
        <dbReference type="Pfam" id="PF08241"/>
    </source>
</evidence>
<name>A0A0G0T6M2_9BACT</name>
<dbReference type="AlphaFoldDB" id="A0A0G0T6M2"/>
<evidence type="ECO:0000313" key="2">
    <source>
        <dbReference type="EMBL" id="KKR70386.1"/>
    </source>
</evidence>
<evidence type="ECO:0000313" key="3">
    <source>
        <dbReference type="Proteomes" id="UP000034664"/>
    </source>
</evidence>
<dbReference type="InterPro" id="IPR029063">
    <property type="entry name" value="SAM-dependent_MTases_sf"/>
</dbReference>
<accession>A0A0G0T6M2</accession>
<protein>
    <recommendedName>
        <fullName evidence="1">Methyltransferase type 11 domain-containing protein</fullName>
    </recommendedName>
</protein>
<feature type="domain" description="Methyltransferase type 11" evidence="1">
    <location>
        <begin position="111"/>
        <end position="197"/>
    </location>
</feature>
<dbReference type="SUPFAM" id="SSF53335">
    <property type="entry name" value="S-adenosyl-L-methionine-dependent methyltransferases"/>
    <property type="match status" value="1"/>
</dbReference>
<dbReference type="EMBL" id="LBZM01000050">
    <property type="protein sequence ID" value="KKR70386.1"/>
    <property type="molecule type" value="Genomic_DNA"/>
</dbReference>
<dbReference type="GO" id="GO:0008757">
    <property type="term" value="F:S-adenosylmethionine-dependent methyltransferase activity"/>
    <property type="evidence" value="ECO:0007669"/>
    <property type="project" value="InterPro"/>
</dbReference>
<dbReference type="Gene3D" id="3.40.50.150">
    <property type="entry name" value="Vaccinia Virus protein VP39"/>
    <property type="match status" value="1"/>
</dbReference>
<sequence length="330" mass="38899">MNIDYQGISIYYSHYIMHLMYSILKRFSNRDLLRIRKLITDILSIKLPYREQSKLFWDDNGYTRNLRIPLANPSKDDLNIYKKYLKHEENNQKTLLLGSTPLLRSLLNELDFKNYVVADFSFATIENSLKELDKLGIDLDAENEIWLKSDWLEMPLEPKSFDYVVGDFVFTQIEPDKQPLFVKKISSLLKQNGNFIVRMCICNTAFDNVDPKKIIEGILFSKTFENTVEQRFALLYRLRDRLRDKKTQATSPRIIVDEILRYKTENEKELEFLRSVLKMTLRRAEVDLPFITQTKDELADVISKEFLLEASAIASDYVSDNFPIYILKKI</sequence>
<dbReference type="Pfam" id="PF08241">
    <property type="entry name" value="Methyltransf_11"/>
    <property type="match status" value="1"/>
</dbReference>
<gene>
    <name evidence="2" type="ORF">UU14_C0050G0006</name>
</gene>
<comment type="caution">
    <text evidence="2">The sequence shown here is derived from an EMBL/GenBank/DDBJ whole genome shotgun (WGS) entry which is preliminary data.</text>
</comment>
<reference evidence="2 3" key="1">
    <citation type="journal article" date="2015" name="Nature">
        <title>rRNA introns, odd ribosomes, and small enigmatic genomes across a large radiation of phyla.</title>
        <authorList>
            <person name="Brown C.T."/>
            <person name="Hug L.A."/>
            <person name="Thomas B.C."/>
            <person name="Sharon I."/>
            <person name="Castelle C.J."/>
            <person name="Singh A."/>
            <person name="Wilkins M.J."/>
            <person name="Williams K.H."/>
            <person name="Banfield J.F."/>
        </authorList>
    </citation>
    <scope>NUCLEOTIDE SEQUENCE [LARGE SCALE GENOMIC DNA]</scope>
</reference>
<dbReference type="Proteomes" id="UP000034664">
    <property type="component" value="Unassembled WGS sequence"/>
</dbReference>
<dbReference type="InterPro" id="IPR013216">
    <property type="entry name" value="Methyltransf_11"/>
</dbReference>
<organism evidence="2 3">
    <name type="scientific">Candidatus Roizmanbacteria bacterium GW2011_GWB1_40_7</name>
    <dbReference type="NCBI Taxonomy" id="1618482"/>
    <lineage>
        <taxon>Bacteria</taxon>
        <taxon>Candidatus Roizmaniibacteriota</taxon>
    </lineage>
</organism>